<dbReference type="Proteomes" id="UP000053766">
    <property type="component" value="Unassembled WGS sequence"/>
</dbReference>
<evidence type="ECO:0000313" key="3">
    <source>
        <dbReference type="Proteomes" id="UP000053766"/>
    </source>
</evidence>
<dbReference type="AlphaFoldDB" id="A0A0D8XWU7"/>
<accession>A0A0D8XWU7</accession>
<keyword evidence="3" id="KW-1185">Reference proteome</keyword>
<sequence>MIGVCFGCPKVTSILNCYIEEEKRKTKEWKEGKKPSNRIRSLKARIHCYLFMSPTRTSFSNVDVFSATPTRRVICMHRTRCLVIKSIEEINSIWNVLDIDQTKSIRILFTPKIFGVEKFHETPICEIVILIRLILVQIIQIDKHDRKRKITGKRLRQAINKKDCSISNNAFEICSTFDLFPTVSDTYKLSYGIHKRENKKLMSRSQYDERTTPEINRGKRAARRIYKNEDMTTRKMQKTAKQERGGN</sequence>
<feature type="region of interest" description="Disordered" evidence="1">
    <location>
        <begin position="202"/>
        <end position="247"/>
    </location>
</feature>
<dbReference type="EMBL" id="KN716333">
    <property type="protein sequence ID" value="KJH46821.1"/>
    <property type="molecule type" value="Genomic_DNA"/>
</dbReference>
<evidence type="ECO:0000256" key="1">
    <source>
        <dbReference type="SAM" id="MobiDB-lite"/>
    </source>
</evidence>
<name>A0A0D8XWU7_DICVI</name>
<protein>
    <submittedName>
        <fullName evidence="2">Uncharacterized protein</fullName>
    </submittedName>
</protein>
<gene>
    <name evidence="2" type="ORF">DICVIV_07096</name>
</gene>
<reference evidence="2 3" key="1">
    <citation type="submission" date="2013-11" db="EMBL/GenBank/DDBJ databases">
        <title>Draft genome of the bovine lungworm Dictyocaulus viviparus.</title>
        <authorList>
            <person name="Mitreva M."/>
        </authorList>
    </citation>
    <scope>NUCLEOTIDE SEQUENCE [LARGE SCALE GENOMIC DNA]</scope>
    <source>
        <strain evidence="2 3">HannoverDv2000</strain>
    </source>
</reference>
<organism evidence="2 3">
    <name type="scientific">Dictyocaulus viviparus</name>
    <name type="common">Bovine lungworm</name>
    <dbReference type="NCBI Taxonomy" id="29172"/>
    <lineage>
        <taxon>Eukaryota</taxon>
        <taxon>Metazoa</taxon>
        <taxon>Ecdysozoa</taxon>
        <taxon>Nematoda</taxon>
        <taxon>Chromadorea</taxon>
        <taxon>Rhabditida</taxon>
        <taxon>Rhabditina</taxon>
        <taxon>Rhabditomorpha</taxon>
        <taxon>Strongyloidea</taxon>
        <taxon>Metastrongylidae</taxon>
        <taxon>Dictyocaulus</taxon>
    </lineage>
</organism>
<evidence type="ECO:0000313" key="2">
    <source>
        <dbReference type="EMBL" id="KJH46821.1"/>
    </source>
</evidence>
<reference evidence="3" key="2">
    <citation type="journal article" date="2016" name="Sci. Rep.">
        <title>Dictyocaulus viviparus genome, variome and transcriptome elucidate lungworm biology and support future intervention.</title>
        <authorList>
            <person name="McNulty S.N."/>
            <person name="Strube C."/>
            <person name="Rosa B.A."/>
            <person name="Martin J.C."/>
            <person name="Tyagi R."/>
            <person name="Choi Y.J."/>
            <person name="Wang Q."/>
            <person name="Hallsworth Pepin K."/>
            <person name="Zhang X."/>
            <person name="Ozersky P."/>
            <person name="Wilson R.K."/>
            <person name="Sternberg P.W."/>
            <person name="Gasser R.B."/>
            <person name="Mitreva M."/>
        </authorList>
    </citation>
    <scope>NUCLEOTIDE SEQUENCE [LARGE SCALE GENOMIC DNA]</scope>
    <source>
        <strain evidence="3">HannoverDv2000</strain>
    </source>
</reference>
<proteinExistence type="predicted"/>